<comment type="caution">
    <text evidence="9">The sequence shown here is derived from an EMBL/GenBank/DDBJ whole genome shotgun (WGS) entry which is preliminary data.</text>
</comment>
<dbReference type="EMBL" id="JAMZEL010000001">
    <property type="protein sequence ID" value="MCP1381607.1"/>
    <property type="molecule type" value="Genomic_DNA"/>
</dbReference>
<dbReference type="Proteomes" id="UP001204772">
    <property type="component" value="Unassembled WGS sequence"/>
</dbReference>
<feature type="transmembrane region" description="Helical" evidence="7">
    <location>
        <begin position="419"/>
        <end position="440"/>
    </location>
</feature>
<evidence type="ECO:0000256" key="2">
    <source>
        <dbReference type="ARBA" id="ARBA00022490"/>
    </source>
</evidence>
<comment type="similarity">
    <text evidence="5">Belongs to the Rap family.</text>
</comment>
<dbReference type="Gene3D" id="1.10.10.10">
    <property type="entry name" value="Winged helix-like DNA-binding domain superfamily/Winged helix DNA-binding domain"/>
    <property type="match status" value="1"/>
</dbReference>
<reference evidence="9 10" key="1">
    <citation type="submission" date="2022-06" db="EMBL/GenBank/DDBJ databases">
        <title>Runella sp. S5 genome sequencing.</title>
        <authorList>
            <person name="Park S."/>
        </authorList>
    </citation>
    <scope>NUCLEOTIDE SEQUENCE [LARGE SCALE GENOMIC DNA]</scope>
    <source>
        <strain evidence="9 10">S5</strain>
    </source>
</reference>
<keyword evidence="3" id="KW-0677">Repeat</keyword>
<keyword evidence="6" id="KW-0175">Coiled coil</keyword>
<feature type="domain" description="HTH luxR-type" evidence="8">
    <location>
        <begin position="542"/>
        <end position="599"/>
    </location>
</feature>
<feature type="coiled-coil region" evidence="6">
    <location>
        <begin position="447"/>
        <end position="474"/>
    </location>
</feature>
<evidence type="ECO:0000256" key="6">
    <source>
        <dbReference type="SAM" id="Coils"/>
    </source>
</evidence>
<dbReference type="InterPro" id="IPR016032">
    <property type="entry name" value="Sig_transdc_resp-reg_C-effctor"/>
</dbReference>
<dbReference type="InterPro" id="IPR036388">
    <property type="entry name" value="WH-like_DNA-bd_sf"/>
</dbReference>
<keyword evidence="7" id="KW-0472">Membrane</keyword>
<name>A0ABT1FIL6_9BACT</name>
<sequence>MTSTIRNSTFLITWSIKFYNSICFAGIVYCLLTLPEAKAANPDSLLYLTPQRQYSAIFNTYHTLHQKDTSLLRPFVDELKTFFTSEGTALDLLTLEVTIMQYEHANPNFKTKYLPRALAALQKAEESGNHFLFAKMHQALGMYHYNVQKEYGLAFQYYLKLFDLIKDLNETEYPDYQYTMYIIALAHYDFTDYENAIRYGEVLMNNIQKPITQTHLFNANMVGMAYLRLRNYAAARRYFEWGVPYLASLFSKSKLQKLEKWTGIINGNIGLTYFGEKKYSKALPYLQKGFELSEQTQMWNNSASFGAKLALIALEKGDIKRAQQWAVTTLNHAKKYRDQDRALPNAKFLAEPYFVMSNVKKASGNYRQAMLYADSSAAQELIVKQQMDVTHKHKAEIAVDHEKFNARELLLQKDRERQLLIRNGLLLLLVVFVLVAYLLYKQQHLKQQKLIAQKQLAETELHHAQAQLDQIRQGIQQKNDMIARFTQNWNSANSTPSRDSAEYQLLHELRKSVILTDDDWNSFAELFEKAHPGFFVRLKTKFADLTPAEIRFMALARLSYSNREMAAMLGVGVGAVRQYRLRIRRKLEAPEDLDISELASTI</sequence>
<evidence type="ECO:0000256" key="4">
    <source>
        <dbReference type="ARBA" id="ARBA00022803"/>
    </source>
</evidence>
<evidence type="ECO:0000256" key="7">
    <source>
        <dbReference type="SAM" id="Phobius"/>
    </source>
</evidence>
<evidence type="ECO:0000256" key="1">
    <source>
        <dbReference type="ARBA" id="ARBA00004496"/>
    </source>
</evidence>
<dbReference type="PANTHER" id="PTHR46630:SF1">
    <property type="entry name" value="TETRATRICOPEPTIDE REPEAT PROTEIN 29"/>
    <property type="match status" value="1"/>
</dbReference>
<organism evidence="9 10">
    <name type="scientific">Runella salmonicolor</name>
    <dbReference type="NCBI Taxonomy" id="2950278"/>
    <lineage>
        <taxon>Bacteria</taxon>
        <taxon>Pseudomonadati</taxon>
        <taxon>Bacteroidota</taxon>
        <taxon>Cytophagia</taxon>
        <taxon>Cytophagales</taxon>
        <taxon>Spirosomataceae</taxon>
        <taxon>Runella</taxon>
    </lineage>
</organism>
<dbReference type="RefSeq" id="WP_253525329.1">
    <property type="nucleotide sequence ID" value="NZ_JAMZEL010000001.1"/>
</dbReference>
<keyword evidence="4" id="KW-0802">TPR repeat</keyword>
<evidence type="ECO:0000256" key="5">
    <source>
        <dbReference type="ARBA" id="ARBA00038253"/>
    </source>
</evidence>
<keyword evidence="2" id="KW-0963">Cytoplasm</keyword>
<evidence type="ECO:0000313" key="9">
    <source>
        <dbReference type="EMBL" id="MCP1381607.1"/>
    </source>
</evidence>
<gene>
    <name evidence="9" type="ORF">NCI00_04190</name>
</gene>
<dbReference type="SUPFAM" id="SSF46894">
    <property type="entry name" value="C-terminal effector domain of the bipartite response regulators"/>
    <property type="match status" value="1"/>
</dbReference>
<keyword evidence="7" id="KW-0812">Transmembrane</keyword>
<accession>A0ABT1FIL6</accession>
<keyword evidence="10" id="KW-1185">Reference proteome</keyword>
<proteinExistence type="inferred from homology"/>
<dbReference type="InterPro" id="IPR000792">
    <property type="entry name" value="Tscrpt_reg_LuxR_C"/>
</dbReference>
<evidence type="ECO:0000313" key="10">
    <source>
        <dbReference type="Proteomes" id="UP001204772"/>
    </source>
</evidence>
<comment type="subcellular location">
    <subcellularLocation>
        <location evidence="1">Cytoplasm</location>
    </subcellularLocation>
</comment>
<protein>
    <recommendedName>
        <fullName evidence="8">HTH luxR-type domain-containing protein</fullName>
    </recommendedName>
</protein>
<dbReference type="Gene3D" id="1.25.40.10">
    <property type="entry name" value="Tetratricopeptide repeat domain"/>
    <property type="match status" value="1"/>
</dbReference>
<dbReference type="SMART" id="SM00421">
    <property type="entry name" value="HTH_LUXR"/>
    <property type="match status" value="1"/>
</dbReference>
<evidence type="ECO:0000256" key="3">
    <source>
        <dbReference type="ARBA" id="ARBA00022737"/>
    </source>
</evidence>
<dbReference type="PANTHER" id="PTHR46630">
    <property type="entry name" value="TETRATRICOPEPTIDE REPEAT PROTEIN 29"/>
    <property type="match status" value="1"/>
</dbReference>
<evidence type="ECO:0000259" key="8">
    <source>
        <dbReference type="SMART" id="SM00421"/>
    </source>
</evidence>
<dbReference type="InterPro" id="IPR011990">
    <property type="entry name" value="TPR-like_helical_dom_sf"/>
</dbReference>
<keyword evidence="7" id="KW-1133">Transmembrane helix</keyword>
<dbReference type="InterPro" id="IPR051476">
    <property type="entry name" value="Bac_ResReg_Asp_Phosphatase"/>
</dbReference>
<dbReference type="SUPFAM" id="SSF81901">
    <property type="entry name" value="HCP-like"/>
    <property type="match status" value="1"/>
</dbReference>